<sequence>MGEEEATNVTAGIWGFLILFALAMACWFLYRSMNRHLRNVRMQHEADLKAQQDRAPAGGQASAEAGGKRPEDLPG</sequence>
<dbReference type="AlphaFoldDB" id="A0A853DFS3"/>
<dbReference type="RefSeq" id="WP_179479173.1">
    <property type="nucleotide sequence ID" value="NZ_JACCFW010000001.1"/>
</dbReference>
<gene>
    <name evidence="3" type="ORF">HNR15_000704</name>
</gene>
<evidence type="ECO:0000256" key="2">
    <source>
        <dbReference type="SAM" id="Phobius"/>
    </source>
</evidence>
<keyword evidence="2" id="KW-1133">Transmembrane helix</keyword>
<comment type="caution">
    <text evidence="3">The sequence shown here is derived from an EMBL/GenBank/DDBJ whole genome shotgun (WGS) entry which is preliminary data.</text>
</comment>
<proteinExistence type="predicted"/>
<evidence type="ECO:0000313" key="3">
    <source>
        <dbReference type="EMBL" id="NYJ73741.1"/>
    </source>
</evidence>
<evidence type="ECO:0000256" key="1">
    <source>
        <dbReference type="SAM" id="MobiDB-lite"/>
    </source>
</evidence>
<reference evidence="3 4" key="1">
    <citation type="submission" date="2020-07" db="EMBL/GenBank/DDBJ databases">
        <title>Sequencing the genomes of 1000 actinobacteria strains.</title>
        <authorList>
            <person name="Klenk H.-P."/>
        </authorList>
    </citation>
    <scope>NUCLEOTIDE SEQUENCE [LARGE SCALE GENOMIC DNA]</scope>
    <source>
        <strain evidence="3 4">DSM 29531</strain>
    </source>
</reference>
<accession>A0A853DFS3</accession>
<feature type="compositionally biased region" description="Basic and acidic residues" evidence="1">
    <location>
        <begin position="66"/>
        <end position="75"/>
    </location>
</feature>
<dbReference type="EMBL" id="JACCFW010000001">
    <property type="protein sequence ID" value="NYJ73741.1"/>
    <property type="molecule type" value="Genomic_DNA"/>
</dbReference>
<dbReference type="Proteomes" id="UP000571817">
    <property type="component" value="Unassembled WGS sequence"/>
</dbReference>
<keyword evidence="2" id="KW-0812">Transmembrane</keyword>
<organism evidence="3 4">
    <name type="scientific">Allobranchiibius huperziae</name>
    <dbReference type="NCBI Taxonomy" id="1874116"/>
    <lineage>
        <taxon>Bacteria</taxon>
        <taxon>Bacillati</taxon>
        <taxon>Actinomycetota</taxon>
        <taxon>Actinomycetes</taxon>
        <taxon>Micrococcales</taxon>
        <taxon>Dermacoccaceae</taxon>
        <taxon>Allobranchiibius</taxon>
    </lineage>
</organism>
<name>A0A853DFS3_9MICO</name>
<keyword evidence="2" id="KW-0472">Membrane</keyword>
<feature type="transmembrane region" description="Helical" evidence="2">
    <location>
        <begin position="12"/>
        <end position="30"/>
    </location>
</feature>
<keyword evidence="4" id="KW-1185">Reference proteome</keyword>
<protein>
    <submittedName>
        <fullName evidence="3">Uncharacterized protein</fullName>
    </submittedName>
</protein>
<feature type="region of interest" description="Disordered" evidence="1">
    <location>
        <begin position="46"/>
        <end position="75"/>
    </location>
</feature>
<evidence type="ECO:0000313" key="4">
    <source>
        <dbReference type="Proteomes" id="UP000571817"/>
    </source>
</evidence>